<dbReference type="Pfam" id="PF11863">
    <property type="entry name" value="DUF3383"/>
    <property type="match status" value="1"/>
</dbReference>
<name>A0ABQ0P1M1_9PROT</name>
<dbReference type="Proteomes" id="UP001062901">
    <property type="component" value="Unassembled WGS sequence"/>
</dbReference>
<evidence type="ECO:0000313" key="1">
    <source>
        <dbReference type="EMBL" id="GBQ08420.1"/>
    </source>
</evidence>
<sequence length="508" mass="53200">MSIPLSALVSVHPSVVQTGAGQNNLYGLMLSQSPNLPFGRTLSFSNADDVGTLLGKNTLEYQQAALYFGAYTGATSRPAVLTMAHFPSDLTAPIQASLWGGSLAGMTLHALQQVKGTLSLSVNGAALNAPVDLSACQSFSDAAHSLSTDLFPSGGGAVAWNVGLSNFVITAPSQPLEEGASSPPPSSITSAAGTVADALGLSPAKGGVVTPALPLPSVGAVMDLIRAYNPTWASFFCAFDPKERYKDFAAWINSQNSSCMGILHDSVLDGMTASALNQATTAYDGVTAAQYSGIFGLNNDPLTPAFVSSIYASVDFTQKNGMLPFAGRTSSGLIATVTDRAIAEALEAKGINYVGDYTGPDDTDLTQLQAGFVSGDFAWADAYMGQIWFNRRMQHLLSVRLRAPQSIPYTRAGDTMIEAVLLPAIQDALNFGLITQGVVLSEDEQLTLSSEFGSNTLQALQTAGYVTLVAMEKADPAIRGKRQTVPVTVLYTQGGSVQRISLNSIEVQ</sequence>
<dbReference type="EMBL" id="BAQD01000095">
    <property type="protein sequence ID" value="GBQ08420.1"/>
    <property type="molecule type" value="Genomic_DNA"/>
</dbReference>
<organism evidence="1 2">
    <name type="scientific">Saccharibacter floricola DSM 15669</name>
    <dbReference type="NCBI Taxonomy" id="1123227"/>
    <lineage>
        <taxon>Bacteria</taxon>
        <taxon>Pseudomonadati</taxon>
        <taxon>Pseudomonadota</taxon>
        <taxon>Alphaproteobacteria</taxon>
        <taxon>Acetobacterales</taxon>
        <taxon>Acetobacteraceae</taxon>
        <taxon>Saccharibacter</taxon>
    </lineage>
</organism>
<reference evidence="1" key="1">
    <citation type="submission" date="2013-04" db="EMBL/GenBank/DDBJ databases">
        <title>The genome sequencing project of 58 acetic acid bacteria.</title>
        <authorList>
            <person name="Okamoto-Kainuma A."/>
            <person name="Ishikawa M."/>
            <person name="Umino S."/>
            <person name="Koizumi Y."/>
            <person name="Shiwa Y."/>
            <person name="Yoshikawa H."/>
            <person name="Matsutani M."/>
            <person name="Matsushita K."/>
        </authorList>
    </citation>
    <scope>NUCLEOTIDE SEQUENCE</scope>
    <source>
        <strain evidence="1">DSM 15669</strain>
    </source>
</reference>
<evidence type="ECO:0000313" key="2">
    <source>
        <dbReference type="Proteomes" id="UP001062901"/>
    </source>
</evidence>
<protein>
    <submittedName>
        <fullName evidence="1">Phage protein</fullName>
    </submittedName>
</protein>
<keyword evidence="2" id="KW-1185">Reference proteome</keyword>
<dbReference type="InterPro" id="IPR021808">
    <property type="entry name" value="DUF3383"/>
</dbReference>
<gene>
    <name evidence="1" type="ORF">AA15669_1774</name>
</gene>
<proteinExistence type="predicted"/>
<comment type="caution">
    <text evidence="1">The sequence shown here is derived from an EMBL/GenBank/DDBJ whole genome shotgun (WGS) entry which is preliminary data.</text>
</comment>
<accession>A0ABQ0P1M1</accession>
<dbReference type="RefSeq" id="WP_018980330.1">
    <property type="nucleotide sequence ID" value="NZ_BAQD01000095.1"/>
</dbReference>